<dbReference type="SUPFAM" id="SSF51679">
    <property type="entry name" value="Bacterial luciferase-like"/>
    <property type="match status" value="1"/>
</dbReference>
<dbReference type="Proteomes" id="UP000013569">
    <property type="component" value="Unassembled WGS sequence"/>
</dbReference>
<dbReference type="OrthoDB" id="9814695at2"/>
<keyword evidence="2" id="KW-0288">FMN</keyword>
<organism evidence="6 7">
    <name type="scientific">Gordonia terrae C-6</name>
    <dbReference type="NCBI Taxonomy" id="1316928"/>
    <lineage>
        <taxon>Bacteria</taxon>
        <taxon>Bacillati</taxon>
        <taxon>Actinomycetota</taxon>
        <taxon>Actinomycetes</taxon>
        <taxon>Mycobacteriales</taxon>
        <taxon>Gordoniaceae</taxon>
        <taxon>Gordonia</taxon>
    </lineage>
</organism>
<dbReference type="InterPro" id="IPR036661">
    <property type="entry name" value="Luciferase-like_sf"/>
</dbReference>
<feature type="domain" description="Luciferase-like" evidence="5">
    <location>
        <begin position="14"/>
        <end position="319"/>
    </location>
</feature>
<dbReference type="Pfam" id="PF00296">
    <property type="entry name" value="Bac_luciferase"/>
    <property type="match status" value="1"/>
</dbReference>
<dbReference type="InterPro" id="IPR050172">
    <property type="entry name" value="SsuD_RutA_monooxygenase"/>
</dbReference>
<dbReference type="EMBL" id="AQPW01000001">
    <property type="protein sequence ID" value="EON34645.1"/>
    <property type="molecule type" value="Genomic_DNA"/>
</dbReference>
<comment type="caution">
    <text evidence="6">The sequence shown here is derived from an EMBL/GenBank/DDBJ whole genome shotgun (WGS) entry which is preliminary data.</text>
</comment>
<evidence type="ECO:0000313" key="6">
    <source>
        <dbReference type="EMBL" id="EON34645.1"/>
    </source>
</evidence>
<accession>R7YF38</accession>
<proteinExistence type="predicted"/>
<dbReference type="GO" id="GO:0046306">
    <property type="term" value="P:alkanesulfonate catabolic process"/>
    <property type="evidence" value="ECO:0007669"/>
    <property type="project" value="TreeGrafter"/>
</dbReference>
<reference evidence="6 7" key="1">
    <citation type="journal article" date="2013" name="Genome Announc.">
        <title>Draft Genome Sequence of a Benzothiophene-Desulfurizing Bacterium, Gordona terrae Strain C-6.</title>
        <authorList>
            <person name="Wang W."/>
            <person name="Ma T."/>
            <person name="Ren Y."/>
            <person name="Li G."/>
        </authorList>
    </citation>
    <scope>NUCLEOTIDE SEQUENCE [LARGE SCALE GENOMIC DNA]</scope>
    <source>
        <strain evidence="6 7">C-6</strain>
    </source>
</reference>
<dbReference type="RefSeq" id="WP_010840544.1">
    <property type="nucleotide sequence ID" value="NZ_AQPW01000001.1"/>
</dbReference>
<evidence type="ECO:0000256" key="3">
    <source>
        <dbReference type="ARBA" id="ARBA00023002"/>
    </source>
</evidence>
<evidence type="ECO:0000259" key="5">
    <source>
        <dbReference type="Pfam" id="PF00296"/>
    </source>
</evidence>
<dbReference type="PATRIC" id="fig|1316928.3.peg.56"/>
<dbReference type="AlphaFoldDB" id="R7YF38"/>
<dbReference type="PANTHER" id="PTHR42847">
    <property type="entry name" value="ALKANESULFONATE MONOOXYGENASE"/>
    <property type="match status" value="1"/>
</dbReference>
<dbReference type="PANTHER" id="PTHR42847:SF4">
    <property type="entry name" value="ALKANESULFONATE MONOOXYGENASE-RELATED"/>
    <property type="match status" value="1"/>
</dbReference>
<gene>
    <name evidence="6" type="ORF">GTC6_00280</name>
</gene>
<dbReference type="InterPro" id="IPR011251">
    <property type="entry name" value="Luciferase-like_dom"/>
</dbReference>
<dbReference type="GO" id="GO:0008726">
    <property type="term" value="F:alkanesulfonate monooxygenase activity"/>
    <property type="evidence" value="ECO:0007669"/>
    <property type="project" value="TreeGrafter"/>
</dbReference>
<keyword evidence="3" id="KW-0560">Oxidoreductase</keyword>
<evidence type="ECO:0000256" key="1">
    <source>
        <dbReference type="ARBA" id="ARBA00022630"/>
    </source>
</evidence>
<protein>
    <submittedName>
        <fullName evidence="6">Alkanesulfonate monooxygenase</fullName>
    </submittedName>
</protein>
<keyword evidence="1" id="KW-0285">Flavoprotein</keyword>
<sequence>MTGPRFGVWANVYGTWASAHHPDDPVDASWERNLALVRRAEELGYHSTLIAQHVINPFSSEWDQLETWTSAAALAASTSTIELIAAIKPLLFHPVVLAKQAANIEEISAGRLSLNVVNAWFRPELEKAGIAFPEHDDRYGYGAEWLGIVRGLLNGEKVSHAGRYFTVDDYEINPTGRFRSRPQIYVGGESDQARDLVAAQGDVWFINGQPIERVRELIADVGRRERTGPPVRYGLSAFVIARDDAESAQRELDHHWKLNELDQPVLANIAGGADEKAVMFQTFARYPAIGTNGGTAAGLVGSYDEVADRIADFHRAGIETFMLQFQPFEVEMERFAAEVIPRVHERLGAVVTVSGG</sequence>
<dbReference type="Gene3D" id="3.20.20.30">
    <property type="entry name" value="Luciferase-like domain"/>
    <property type="match status" value="1"/>
</dbReference>
<evidence type="ECO:0000256" key="2">
    <source>
        <dbReference type="ARBA" id="ARBA00022643"/>
    </source>
</evidence>
<evidence type="ECO:0000256" key="4">
    <source>
        <dbReference type="ARBA" id="ARBA00023033"/>
    </source>
</evidence>
<evidence type="ECO:0000313" key="7">
    <source>
        <dbReference type="Proteomes" id="UP000013569"/>
    </source>
</evidence>
<name>R7YF38_9ACTN</name>
<keyword evidence="4 6" id="KW-0503">Monooxygenase</keyword>